<feature type="compositionally biased region" description="Acidic residues" evidence="1">
    <location>
        <begin position="101"/>
        <end position="132"/>
    </location>
</feature>
<dbReference type="AlphaFoldDB" id="A0A0C3G859"/>
<gene>
    <name evidence="2" type="ORF">PILCRDRAFT_3659</name>
</gene>
<name>A0A0C3G859_PILCF</name>
<accession>A0A0C3G859</accession>
<evidence type="ECO:0000313" key="2">
    <source>
        <dbReference type="EMBL" id="KIM87949.1"/>
    </source>
</evidence>
<evidence type="ECO:0000313" key="3">
    <source>
        <dbReference type="Proteomes" id="UP000054166"/>
    </source>
</evidence>
<protein>
    <submittedName>
        <fullName evidence="2">Uncharacterized protein</fullName>
    </submittedName>
</protein>
<dbReference type="HOGENOM" id="CLU_151669_0_0_1"/>
<feature type="compositionally biased region" description="Low complexity" evidence="1">
    <location>
        <begin position="12"/>
        <end position="23"/>
    </location>
</feature>
<proteinExistence type="predicted"/>
<sequence>AGPLTPRPRQPAAPSAPSGSQRQLEPSPAQVREEIATIAEAFRLTQCGSPPTSVEGLRQTRDTLSKHLQSDYREVRLLLDRYNLTAISLQEVEKRLCQLTGEDDKEEYDEDEDEGDDGDGEGDDGSDGDFDDGSAGPFVDAE</sequence>
<evidence type="ECO:0000256" key="1">
    <source>
        <dbReference type="SAM" id="MobiDB-lite"/>
    </source>
</evidence>
<dbReference type="EMBL" id="KN832978">
    <property type="protein sequence ID" value="KIM87949.1"/>
    <property type="molecule type" value="Genomic_DNA"/>
</dbReference>
<dbReference type="Proteomes" id="UP000054166">
    <property type="component" value="Unassembled WGS sequence"/>
</dbReference>
<feature type="region of interest" description="Disordered" evidence="1">
    <location>
        <begin position="1"/>
        <end position="30"/>
    </location>
</feature>
<organism evidence="2 3">
    <name type="scientific">Piloderma croceum (strain F 1598)</name>
    <dbReference type="NCBI Taxonomy" id="765440"/>
    <lineage>
        <taxon>Eukaryota</taxon>
        <taxon>Fungi</taxon>
        <taxon>Dikarya</taxon>
        <taxon>Basidiomycota</taxon>
        <taxon>Agaricomycotina</taxon>
        <taxon>Agaricomycetes</taxon>
        <taxon>Agaricomycetidae</taxon>
        <taxon>Atheliales</taxon>
        <taxon>Atheliaceae</taxon>
        <taxon>Piloderma</taxon>
    </lineage>
</organism>
<dbReference type="InParanoid" id="A0A0C3G859"/>
<feature type="compositionally biased region" description="Pro residues" evidence="1">
    <location>
        <begin position="1"/>
        <end position="11"/>
    </location>
</feature>
<feature type="non-terminal residue" evidence="2">
    <location>
        <position position="1"/>
    </location>
</feature>
<reference evidence="2 3" key="1">
    <citation type="submission" date="2014-04" db="EMBL/GenBank/DDBJ databases">
        <authorList>
            <consortium name="DOE Joint Genome Institute"/>
            <person name="Kuo A."/>
            <person name="Tarkka M."/>
            <person name="Buscot F."/>
            <person name="Kohler A."/>
            <person name="Nagy L.G."/>
            <person name="Floudas D."/>
            <person name="Copeland A."/>
            <person name="Barry K.W."/>
            <person name="Cichocki N."/>
            <person name="Veneault-Fourrey C."/>
            <person name="LaButti K."/>
            <person name="Lindquist E.A."/>
            <person name="Lipzen A."/>
            <person name="Lundell T."/>
            <person name="Morin E."/>
            <person name="Murat C."/>
            <person name="Sun H."/>
            <person name="Tunlid A."/>
            <person name="Henrissat B."/>
            <person name="Grigoriev I.V."/>
            <person name="Hibbett D.S."/>
            <person name="Martin F."/>
            <person name="Nordberg H.P."/>
            <person name="Cantor M.N."/>
            <person name="Hua S.X."/>
        </authorList>
    </citation>
    <scope>NUCLEOTIDE SEQUENCE [LARGE SCALE GENOMIC DNA]</scope>
    <source>
        <strain evidence="2 3">F 1598</strain>
    </source>
</reference>
<keyword evidence="3" id="KW-1185">Reference proteome</keyword>
<feature type="region of interest" description="Disordered" evidence="1">
    <location>
        <begin position="97"/>
        <end position="142"/>
    </location>
</feature>
<reference evidence="3" key="2">
    <citation type="submission" date="2015-01" db="EMBL/GenBank/DDBJ databases">
        <title>Evolutionary Origins and Diversification of the Mycorrhizal Mutualists.</title>
        <authorList>
            <consortium name="DOE Joint Genome Institute"/>
            <consortium name="Mycorrhizal Genomics Consortium"/>
            <person name="Kohler A."/>
            <person name="Kuo A."/>
            <person name="Nagy L.G."/>
            <person name="Floudas D."/>
            <person name="Copeland A."/>
            <person name="Barry K.W."/>
            <person name="Cichocki N."/>
            <person name="Veneault-Fourrey C."/>
            <person name="LaButti K."/>
            <person name="Lindquist E.A."/>
            <person name="Lipzen A."/>
            <person name="Lundell T."/>
            <person name="Morin E."/>
            <person name="Murat C."/>
            <person name="Riley R."/>
            <person name="Ohm R."/>
            <person name="Sun H."/>
            <person name="Tunlid A."/>
            <person name="Henrissat B."/>
            <person name="Grigoriev I.V."/>
            <person name="Hibbett D.S."/>
            <person name="Martin F."/>
        </authorList>
    </citation>
    <scope>NUCLEOTIDE SEQUENCE [LARGE SCALE GENOMIC DNA]</scope>
    <source>
        <strain evidence="3">F 1598</strain>
    </source>
</reference>